<proteinExistence type="predicted"/>
<organism evidence="2 3">
    <name type="scientific">Altererythrobacter litoralis</name>
    <dbReference type="NCBI Taxonomy" id="3113904"/>
    <lineage>
        <taxon>Bacteria</taxon>
        <taxon>Pseudomonadati</taxon>
        <taxon>Pseudomonadota</taxon>
        <taxon>Alphaproteobacteria</taxon>
        <taxon>Sphingomonadales</taxon>
        <taxon>Erythrobacteraceae</taxon>
        <taxon>Altererythrobacter</taxon>
    </lineage>
</organism>
<keyword evidence="1" id="KW-0472">Membrane</keyword>
<feature type="transmembrane region" description="Helical" evidence="1">
    <location>
        <begin position="110"/>
        <end position="131"/>
    </location>
</feature>
<reference evidence="2 3" key="1">
    <citation type="submission" date="2024-01" db="EMBL/GenBank/DDBJ databases">
        <title>The genome sequence of Erythrobacteraceae sp. strain 1XM1-14.</title>
        <authorList>
            <person name="Liu Y."/>
        </authorList>
    </citation>
    <scope>NUCLEOTIDE SEQUENCE [LARGE SCALE GENOMIC DNA]</scope>
    <source>
        <strain evidence="2 3">1XM1-14</strain>
    </source>
</reference>
<feature type="transmembrane region" description="Helical" evidence="1">
    <location>
        <begin position="61"/>
        <end position="89"/>
    </location>
</feature>
<dbReference type="Proteomes" id="UP001343492">
    <property type="component" value="Unassembled WGS sequence"/>
</dbReference>
<dbReference type="EMBL" id="JAZDQV010000002">
    <property type="protein sequence ID" value="MEE1876743.1"/>
    <property type="molecule type" value="Genomic_DNA"/>
</dbReference>
<gene>
    <name evidence="2" type="ORF">VRS74_03450</name>
</gene>
<dbReference type="RefSeq" id="WP_354143847.1">
    <property type="nucleotide sequence ID" value="NZ_JAZDQV010000002.1"/>
</dbReference>
<name>A0ABU7GD21_9SPHN</name>
<keyword evidence="1" id="KW-1133">Transmembrane helix</keyword>
<comment type="caution">
    <text evidence="2">The sequence shown here is derived from an EMBL/GenBank/DDBJ whole genome shotgun (WGS) entry which is preliminary data.</text>
</comment>
<evidence type="ECO:0000256" key="1">
    <source>
        <dbReference type="SAM" id="Phobius"/>
    </source>
</evidence>
<accession>A0ABU7GD21</accession>
<keyword evidence="1" id="KW-0812">Transmembrane</keyword>
<protein>
    <submittedName>
        <fullName evidence="2">DUF2975 domain-containing protein</fullName>
    </submittedName>
</protein>
<feature type="transmembrane region" description="Helical" evidence="1">
    <location>
        <begin position="151"/>
        <end position="171"/>
    </location>
</feature>
<sequence length="185" mass="19596">MDTHKRDPLLTAAQLLLYFFIGVLCFAVVMVGIGIPAAVIFQDRIVAEAAAHGVTAGPELVGAILVLLVATAAFLALAAYFLILLLRIVDSVKQGDPFVAINAERLSHMGWVALVGQLAAIPLGGMILWIADVTKDAKGLGMEGLHLRGDVGIDGSGILLVLILFILARVFRKGAEMREELEGTV</sequence>
<dbReference type="Pfam" id="PF11188">
    <property type="entry name" value="DUF2975"/>
    <property type="match status" value="1"/>
</dbReference>
<keyword evidence="3" id="KW-1185">Reference proteome</keyword>
<feature type="transmembrane region" description="Helical" evidence="1">
    <location>
        <begin position="15"/>
        <end position="41"/>
    </location>
</feature>
<evidence type="ECO:0000313" key="3">
    <source>
        <dbReference type="Proteomes" id="UP001343492"/>
    </source>
</evidence>
<dbReference type="InterPro" id="IPR021354">
    <property type="entry name" value="DUF2975"/>
</dbReference>
<evidence type="ECO:0000313" key="2">
    <source>
        <dbReference type="EMBL" id="MEE1876743.1"/>
    </source>
</evidence>